<dbReference type="InterPro" id="IPR045889">
    <property type="entry name" value="MES/HNL"/>
</dbReference>
<dbReference type="PANTHER" id="PTHR10992:SF1086">
    <property type="entry name" value="AB HYDROLASE-1 DOMAIN-CONTAINING PROTEIN"/>
    <property type="match status" value="1"/>
</dbReference>
<dbReference type="PANTHER" id="PTHR10992">
    <property type="entry name" value="METHYLESTERASE FAMILY MEMBER"/>
    <property type="match status" value="1"/>
</dbReference>
<dbReference type="EMBL" id="JAZIBG010000031">
    <property type="protein sequence ID" value="MEF7615501.1"/>
    <property type="molecule type" value="Genomic_DNA"/>
</dbReference>
<keyword evidence="2" id="KW-0378">Hydrolase</keyword>
<proteinExistence type="predicted"/>
<dbReference type="InterPro" id="IPR029058">
    <property type="entry name" value="AB_hydrolase_fold"/>
</dbReference>
<reference evidence="2 3" key="1">
    <citation type="submission" date="2024-02" db="EMBL/GenBank/DDBJ databases">
        <title>Genome sequence of Aquincola sp. MAHUQ-54.</title>
        <authorList>
            <person name="Huq M.A."/>
        </authorList>
    </citation>
    <scope>NUCLEOTIDE SEQUENCE [LARGE SCALE GENOMIC DNA]</scope>
    <source>
        <strain evidence="2 3">MAHUQ-54</strain>
    </source>
</reference>
<evidence type="ECO:0000259" key="1">
    <source>
        <dbReference type="Pfam" id="PF12697"/>
    </source>
</evidence>
<feature type="domain" description="AB hydrolase-1" evidence="1">
    <location>
        <begin position="3"/>
        <end position="225"/>
    </location>
</feature>
<dbReference type="Pfam" id="PF12697">
    <property type="entry name" value="Abhydrolase_6"/>
    <property type="match status" value="1"/>
</dbReference>
<dbReference type="AlphaFoldDB" id="A0AAW9QDQ4"/>
<dbReference type="Proteomes" id="UP001336250">
    <property type="component" value="Unassembled WGS sequence"/>
</dbReference>
<evidence type="ECO:0000313" key="2">
    <source>
        <dbReference type="EMBL" id="MEF7615501.1"/>
    </source>
</evidence>
<dbReference type="Gene3D" id="3.40.50.1820">
    <property type="entry name" value="alpha/beta hydrolase"/>
    <property type="match status" value="1"/>
</dbReference>
<organism evidence="2 3">
    <name type="scientific">Aquincola agrisoli</name>
    <dbReference type="NCBI Taxonomy" id="3119538"/>
    <lineage>
        <taxon>Bacteria</taxon>
        <taxon>Pseudomonadati</taxon>
        <taxon>Pseudomonadota</taxon>
        <taxon>Betaproteobacteria</taxon>
        <taxon>Burkholderiales</taxon>
        <taxon>Sphaerotilaceae</taxon>
        <taxon>Aquincola</taxon>
    </lineage>
</organism>
<dbReference type="RefSeq" id="WP_332290780.1">
    <property type="nucleotide sequence ID" value="NZ_JAZIBG010000031.1"/>
</dbReference>
<sequence>MDFVLVHGAWHGAWCWRRVLPGLWAAGHRAFAVSLSGVGERAHQRHDGIRLATHADDVAAVIEAEELQAAVLVGHSYGGMVITAVADRLAPRLSHLVYVDAVVPLPGESWSSGHSPDTQTARRAGIASTGAIAPADPAAFGLSGDDAAWVARRQTPQPGGVYDDPLSFDATRIEALPRTFIDCTSPALPTIAPMRQRVRAMPGWRVIEIATGHDPMISAPEALLQALLGVAAAATARNTS</sequence>
<name>A0AAW9QDQ4_9BURK</name>
<dbReference type="GO" id="GO:0080032">
    <property type="term" value="F:methyl jasmonate esterase activity"/>
    <property type="evidence" value="ECO:0007669"/>
    <property type="project" value="TreeGrafter"/>
</dbReference>
<dbReference type="InterPro" id="IPR000073">
    <property type="entry name" value="AB_hydrolase_1"/>
</dbReference>
<protein>
    <submittedName>
        <fullName evidence="2">Alpha/beta hydrolase family protein</fullName>
    </submittedName>
</protein>
<gene>
    <name evidence="2" type="ORF">V4F39_16390</name>
</gene>
<accession>A0AAW9QDQ4</accession>
<dbReference type="SUPFAM" id="SSF53474">
    <property type="entry name" value="alpha/beta-Hydrolases"/>
    <property type="match status" value="1"/>
</dbReference>
<dbReference type="GO" id="GO:0080030">
    <property type="term" value="F:methyl indole-3-acetate esterase activity"/>
    <property type="evidence" value="ECO:0007669"/>
    <property type="project" value="TreeGrafter"/>
</dbReference>
<keyword evidence="3" id="KW-1185">Reference proteome</keyword>
<evidence type="ECO:0000313" key="3">
    <source>
        <dbReference type="Proteomes" id="UP001336250"/>
    </source>
</evidence>
<comment type="caution">
    <text evidence="2">The sequence shown here is derived from an EMBL/GenBank/DDBJ whole genome shotgun (WGS) entry which is preliminary data.</text>
</comment>